<comment type="caution">
    <text evidence="1">The sequence shown here is derived from an EMBL/GenBank/DDBJ whole genome shotgun (WGS) entry which is preliminary data.</text>
</comment>
<dbReference type="EMBL" id="AKKU01000010">
    <property type="protein sequence ID" value="EIW89780.1"/>
    <property type="molecule type" value="Genomic_DNA"/>
</dbReference>
<proteinExistence type="predicted"/>
<accession>I9DUF8</accession>
<evidence type="ECO:0000313" key="1">
    <source>
        <dbReference type="EMBL" id="EIW89780.1"/>
    </source>
</evidence>
<reference evidence="1 2" key="1">
    <citation type="journal article" date="2012" name="J. Bacteriol.">
        <title>Genome Sequence of Pectin-Degrading Alishewanella agri, Isolated from Landfill Soil.</title>
        <authorList>
            <person name="Kim J."/>
            <person name="Jung J."/>
            <person name="Sung J.S."/>
            <person name="Chun J."/>
            <person name="Park W."/>
        </authorList>
    </citation>
    <scope>NUCLEOTIDE SEQUENCE [LARGE SCALE GENOMIC DNA]</scope>
    <source>
        <strain evidence="1 2">BL06</strain>
    </source>
</reference>
<name>I9DUF8_9ALTE</name>
<evidence type="ECO:0000313" key="2">
    <source>
        <dbReference type="Proteomes" id="UP000035062"/>
    </source>
</evidence>
<keyword evidence="2" id="KW-1185">Reference proteome</keyword>
<protein>
    <recommendedName>
        <fullName evidence="3">PilZ domain-containing protein</fullName>
    </recommendedName>
</protein>
<dbReference type="Proteomes" id="UP000035062">
    <property type="component" value="Unassembled WGS sequence"/>
</dbReference>
<dbReference type="STRING" id="1195246.AGRI_04016"/>
<dbReference type="PATRIC" id="fig|1195246.3.peg.786"/>
<gene>
    <name evidence="1" type="ORF">AGRI_04016</name>
</gene>
<evidence type="ECO:0008006" key="3">
    <source>
        <dbReference type="Google" id="ProtNLM"/>
    </source>
</evidence>
<dbReference type="RefSeq" id="WP_008983730.1">
    <property type="nucleotide sequence ID" value="NZ_AKKU01000010.1"/>
</dbReference>
<sequence length="192" mass="21583">MQTELDQLNEAFVQFFKVEHAIAINVLPLAGPLPDEATFVAAIPEPFLLAGNMGQLNLNSLRSLQRLGELAEELANYLQQQARKLDLLMHYVIRQQDLPEHRYITQSYGGAGLTFLAKSQLLPLTVTELKLFLADNAGAVFCYGQVLSSEPVGDNFLTKIVFMQIRDEDRELLVRASLQQQARQLKQKAAER</sequence>
<dbReference type="AlphaFoldDB" id="I9DUF8"/>
<dbReference type="eggNOG" id="ENOG5032S61">
    <property type="taxonomic scope" value="Bacteria"/>
</dbReference>
<organism evidence="1 2">
    <name type="scientific">Alishewanella agri BL06</name>
    <dbReference type="NCBI Taxonomy" id="1195246"/>
    <lineage>
        <taxon>Bacteria</taxon>
        <taxon>Pseudomonadati</taxon>
        <taxon>Pseudomonadota</taxon>
        <taxon>Gammaproteobacteria</taxon>
        <taxon>Alteromonadales</taxon>
        <taxon>Alteromonadaceae</taxon>
        <taxon>Alishewanella</taxon>
    </lineage>
</organism>